<dbReference type="GO" id="GO:0005524">
    <property type="term" value="F:ATP binding"/>
    <property type="evidence" value="ECO:0007669"/>
    <property type="project" value="UniProtKB-KW"/>
</dbReference>
<organism evidence="11 12">
    <name type="scientific">Elaphomyces granulatus</name>
    <dbReference type="NCBI Taxonomy" id="519963"/>
    <lineage>
        <taxon>Eukaryota</taxon>
        <taxon>Fungi</taxon>
        <taxon>Dikarya</taxon>
        <taxon>Ascomycota</taxon>
        <taxon>Pezizomycotina</taxon>
        <taxon>Eurotiomycetes</taxon>
        <taxon>Eurotiomycetidae</taxon>
        <taxon>Eurotiales</taxon>
        <taxon>Elaphomycetaceae</taxon>
        <taxon>Elaphomyces</taxon>
    </lineage>
</organism>
<keyword evidence="4" id="KW-0347">Helicase</keyword>
<dbReference type="InterPro" id="IPR038718">
    <property type="entry name" value="SNF2-like_sf"/>
</dbReference>
<evidence type="ECO:0000256" key="2">
    <source>
        <dbReference type="ARBA" id="ARBA00022741"/>
    </source>
</evidence>
<dbReference type="PROSITE" id="PS50089">
    <property type="entry name" value="ZF_RING_2"/>
    <property type="match status" value="1"/>
</dbReference>
<feature type="compositionally biased region" description="Polar residues" evidence="7">
    <location>
        <begin position="57"/>
        <end position="66"/>
    </location>
</feature>
<evidence type="ECO:0000256" key="7">
    <source>
        <dbReference type="SAM" id="MobiDB-lite"/>
    </source>
</evidence>
<accession>A0A232LTV0</accession>
<dbReference type="GO" id="GO:0008094">
    <property type="term" value="F:ATP-dependent activity, acting on DNA"/>
    <property type="evidence" value="ECO:0007669"/>
    <property type="project" value="TreeGrafter"/>
</dbReference>
<dbReference type="InterPro" id="IPR027417">
    <property type="entry name" value="P-loop_NTPase"/>
</dbReference>
<dbReference type="InterPro" id="IPR013083">
    <property type="entry name" value="Znf_RING/FYVE/PHD"/>
</dbReference>
<dbReference type="FunFam" id="3.40.50.300:FF:002380">
    <property type="entry name" value="SWI/SNF family DNA-dependent ATPase, putative"/>
    <property type="match status" value="1"/>
</dbReference>
<sequence length="1254" mass="138785">MAFTSMDEVQMHEILPHSLEGILSPETIIEQEEDMHHTVAQLPAPLDDFLPLRRASISSPTRSNASIPPLPPLDGFTDEEVERSVTLPLRQSPLRQSSSRSSTSSTASGDSSYSSQSLEEMPAAFPEFFADHTLDPLSNRKRLYQDADLGAFADQSSKRLTPNYSRSLSSTSGDSPEQTSGGDSGEGMGLRRSNSTEELQKLFAFDTEDSLSAMQQEHMEAMRWLEERQEQEQRDAEFARILQENWNDPTRPTTVSDSSSLAPALAPGPGPARAPARRSPLGSSSMLMAPDPPPLHMANSFPVDGSNGRLAVSDQWSQTNQIPRQSLATTAVVIDSSDSDVAEIPPPRQFKPNLYTDEFGEDDPFLSEFPWPDFGFQDDPMMSLLTGAPQMNSGFSKSVGFQNSDLEHDPYAKNWYPSNSGPNRTLTASNSTKNPLEDKMTNKGYPTPSASSGYSYGSFSSPYVGSGGSSSTASAGGMNSNKSAIMDSLISRYGDYDFMSDPKKTVEEIKELLENIRPDSEMSDESCEGTPEALRYPLMDHQKLGLAWMKSMEEGNNKGGILADDMGLGKTIQALALIVSRPSSDPDRKTTLIVAPVALMQQWKREIERMLRPGVHQRSVFILHGDRRAATYKDLKKYDVVLTTFGTLASELKRKEHLNLEGREGDRDGNMQAACLPILGPKSVWYRVIIDEAQCIKNRNTKAALACCTINATYRWCMSGTPMMNCVVELHSLLKFLRIRPYCELEKFNTDFTRPLKAASVSGQQRAMQQLQVLLKAVLLRRTKSSKIDGEPILRLPPRVTEEVHAVFSDDEQELYTALESKTQLQFNKYLRAGTIGRNYSNILVLLLRLRQACCHPHLMSDFSVDISASTGEIDLIANAKSFSDDVVQRLKENEPLECPVCIDAVENPIIFFPCGHSTCAECFARISDPALAVQQGNDGSVDVKCPNCRAKVDPKKVTDNASFMKVHSPDDPGLAGGDGGVDHVNGGGDDDDEDDDEDSDQDSLADFIVSDDDVDDDTINDPDSPRPSATTKKSKKTKGKGKGPRQPTKTLAELKKDAMKNAKAKRKYLNRLQKTWVTSAKVDKVMELLQGIQNGPLGEKTIIFSQFTSLLDLLEVPIMRKGWDYRRYDGSMRPVDRNNSVTDFTDNPNCKIMLVSLKAGNSGLNLVAASHVVIFDPFWNPYIEEQAIDRAHRIGQMRPVHVHRILVKKTVEDRILALQEKKRELIEGALDEKAGKQVSRLGTRELAYLFGIS</sequence>
<dbReference type="GO" id="GO:0004386">
    <property type="term" value="F:helicase activity"/>
    <property type="evidence" value="ECO:0007669"/>
    <property type="project" value="UniProtKB-KW"/>
</dbReference>
<feature type="region of interest" description="Disordered" evidence="7">
    <location>
        <begin position="410"/>
        <end position="452"/>
    </location>
</feature>
<dbReference type="CDD" id="cd18008">
    <property type="entry name" value="DEXDc_SHPRH-like"/>
    <property type="match status" value="1"/>
</dbReference>
<dbReference type="PROSITE" id="PS51194">
    <property type="entry name" value="HELICASE_CTER"/>
    <property type="match status" value="1"/>
</dbReference>
<dbReference type="GO" id="GO:0005634">
    <property type="term" value="C:nucleus"/>
    <property type="evidence" value="ECO:0007669"/>
    <property type="project" value="TreeGrafter"/>
</dbReference>
<comment type="caution">
    <text evidence="11">The sequence shown here is derived from an EMBL/GenBank/DDBJ whole genome shotgun (WGS) entry which is preliminary data.</text>
</comment>
<dbReference type="AlphaFoldDB" id="A0A232LTV0"/>
<dbReference type="Pfam" id="PF00271">
    <property type="entry name" value="Helicase_C"/>
    <property type="match status" value="1"/>
</dbReference>
<feature type="compositionally biased region" description="Polar residues" evidence="7">
    <location>
        <begin position="416"/>
        <end position="434"/>
    </location>
</feature>
<proteinExistence type="inferred from homology"/>
<feature type="region of interest" description="Disordered" evidence="7">
    <location>
        <begin position="961"/>
        <end position="1051"/>
    </location>
</feature>
<dbReference type="Pfam" id="PF00176">
    <property type="entry name" value="SNF2-rel_dom"/>
    <property type="match status" value="1"/>
</dbReference>
<dbReference type="InterPro" id="IPR001841">
    <property type="entry name" value="Znf_RING"/>
</dbReference>
<evidence type="ECO:0000256" key="4">
    <source>
        <dbReference type="ARBA" id="ARBA00022806"/>
    </source>
</evidence>
<feature type="domain" description="RING-type" evidence="8">
    <location>
        <begin position="899"/>
        <end position="950"/>
    </location>
</feature>
<dbReference type="SMART" id="SM00490">
    <property type="entry name" value="HELICc"/>
    <property type="match status" value="1"/>
</dbReference>
<dbReference type="EMBL" id="NPHW01004713">
    <property type="protein sequence ID" value="OXV07583.1"/>
    <property type="molecule type" value="Genomic_DNA"/>
</dbReference>
<dbReference type="Gene3D" id="3.40.50.300">
    <property type="entry name" value="P-loop containing nucleotide triphosphate hydrolases"/>
    <property type="match status" value="1"/>
</dbReference>
<keyword evidence="5" id="KW-0067">ATP-binding</keyword>
<dbReference type="SUPFAM" id="SSF57850">
    <property type="entry name" value="RING/U-box"/>
    <property type="match status" value="1"/>
</dbReference>
<keyword evidence="6" id="KW-0862">Zinc</keyword>
<gene>
    <name evidence="11" type="ORF">Egran_04652</name>
</gene>
<dbReference type="InterPro" id="IPR050628">
    <property type="entry name" value="SNF2_RAD54_helicase_TF"/>
</dbReference>
<dbReference type="Proteomes" id="UP000243515">
    <property type="component" value="Unassembled WGS sequence"/>
</dbReference>
<comment type="similarity">
    <text evidence="1">Belongs to the SNF2/RAD54 helicase family.</text>
</comment>
<dbReference type="SUPFAM" id="SSF52540">
    <property type="entry name" value="P-loop containing nucleoside triphosphate hydrolases"/>
    <property type="match status" value="2"/>
</dbReference>
<dbReference type="SMART" id="SM00184">
    <property type="entry name" value="RING"/>
    <property type="match status" value="1"/>
</dbReference>
<dbReference type="PANTHER" id="PTHR45626">
    <property type="entry name" value="TRANSCRIPTION TERMINATION FACTOR 2-RELATED"/>
    <property type="match status" value="1"/>
</dbReference>
<evidence type="ECO:0000313" key="11">
    <source>
        <dbReference type="EMBL" id="OXV07583.1"/>
    </source>
</evidence>
<keyword evidence="12" id="KW-1185">Reference proteome</keyword>
<feature type="compositionally biased region" description="Basic residues" evidence="7">
    <location>
        <begin position="1033"/>
        <end position="1044"/>
    </location>
</feature>
<feature type="region of interest" description="Disordered" evidence="7">
    <location>
        <begin position="242"/>
        <end position="288"/>
    </location>
</feature>
<dbReference type="OrthoDB" id="423559at2759"/>
<keyword evidence="6" id="KW-0863">Zinc-finger</keyword>
<dbReference type="InterPro" id="IPR049730">
    <property type="entry name" value="SNF2/RAD54-like_C"/>
</dbReference>
<dbReference type="GO" id="GO:0016787">
    <property type="term" value="F:hydrolase activity"/>
    <property type="evidence" value="ECO:0007669"/>
    <property type="project" value="UniProtKB-KW"/>
</dbReference>
<keyword evidence="3" id="KW-0378">Hydrolase</keyword>
<feature type="compositionally biased region" description="Low complexity" evidence="7">
    <location>
        <begin position="89"/>
        <end position="118"/>
    </location>
</feature>
<dbReference type="GO" id="GO:0005737">
    <property type="term" value="C:cytoplasm"/>
    <property type="evidence" value="ECO:0007669"/>
    <property type="project" value="TreeGrafter"/>
</dbReference>
<evidence type="ECO:0000259" key="10">
    <source>
        <dbReference type="PROSITE" id="PS51194"/>
    </source>
</evidence>
<dbReference type="Pfam" id="PF13923">
    <property type="entry name" value="zf-C3HC4_2"/>
    <property type="match status" value="1"/>
</dbReference>
<feature type="compositionally biased region" description="Acidic residues" evidence="7">
    <location>
        <begin position="989"/>
        <end position="1021"/>
    </location>
</feature>
<feature type="region of interest" description="Disordered" evidence="7">
    <location>
        <begin position="57"/>
        <end position="119"/>
    </location>
</feature>
<evidence type="ECO:0000259" key="9">
    <source>
        <dbReference type="PROSITE" id="PS51192"/>
    </source>
</evidence>
<dbReference type="InterPro" id="IPR001650">
    <property type="entry name" value="Helicase_C-like"/>
</dbReference>
<feature type="compositionally biased region" description="Polar residues" evidence="7">
    <location>
        <begin position="158"/>
        <end position="181"/>
    </location>
</feature>
<keyword evidence="6" id="KW-0479">Metal-binding</keyword>
<feature type="compositionally biased region" description="Polar residues" evidence="7">
    <location>
        <begin position="244"/>
        <end position="257"/>
    </location>
</feature>
<dbReference type="InterPro" id="IPR000330">
    <property type="entry name" value="SNF2_N"/>
</dbReference>
<dbReference type="GO" id="GO:0008270">
    <property type="term" value="F:zinc ion binding"/>
    <property type="evidence" value="ECO:0007669"/>
    <property type="project" value="UniProtKB-KW"/>
</dbReference>
<dbReference type="InterPro" id="IPR014001">
    <property type="entry name" value="Helicase_ATP-bd"/>
</dbReference>
<keyword evidence="2" id="KW-0547">Nucleotide-binding</keyword>
<dbReference type="SMART" id="SM00487">
    <property type="entry name" value="DEXDc"/>
    <property type="match status" value="1"/>
</dbReference>
<evidence type="ECO:0000256" key="3">
    <source>
        <dbReference type="ARBA" id="ARBA00022801"/>
    </source>
</evidence>
<evidence type="ECO:0000256" key="5">
    <source>
        <dbReference type="ARBA" id="ARBA00022840"/>
    </source>
</evidence>
<dbReference type="PROSITE" id="PS51192">
    <property type="entry name" value="HELICASE_ATP_BIND_1"/>
    <property type="match status" value="1"/>
</dbReference>
<protein>
    <recommendedName>
        <fullName evidence="13">SWI/SNF family DNA-dependent ATPase Ris1</fullName>
    </recommendedName>
</protein>
<evidence type="ECO:0000256" key="1">
    <source>
        <dbReference type="ARBA" id="ARBA00007025"/>
    </source>
</evidence>
<evidence type="ECO:0008006" key="13">
    <source>
        <dbReference type="Google" id="ProtNLM"/>
    </source>
</evidence>
<reference evidence="11 12" key="1">
    <citation type="journal article" date="2015" name="Environ. Microbiol.">
        <title>Metagenome sequence of Elaphomyces granulatus from sporocarp tissue reveals Ascomycota ectomycorrhizal fingerprints of genome expansion and a Proteobacteria-rich microbiome.</title>
        <authorList>
            <person name="Quandt C.A."/>
            <person name="Kohler A."/>
            <person name="Hesse C.N."/>
            <person name="Sharpton T.J."/>
            <person name="Martin F."/>
            <person name="Spatafora J.W."/>
        </authorList>
    </citation>
    <scope>NUCLEOTIDE SEQUENCE [LARGE SCALE GENOMIC DNA]</scope>
    <source>
        <strain evidence="11 12">OSC145934</strain>
    </source>
</reference>
<dbReference type="Gene3D" id="3.40.50.10810">
    <property type="entry name" value="Tandem AAA-ATPase domain"/>
    <property type="match status" value="1"/>
</dbReference>
<feature type="compositionally biased region" description="Low complexity" evidence="7">
    <location>
        <begin position="273"/>
        <end position="285"/>
    </location>
</feature>
<dbReference type="GO" id="GO:0000724">
    <property type="term" value="P:double-strand break repair via homologous recombination"/>
    <property type="evidence" value="ECO:0007669"/>
    <property type="project" value="TreeGrafter"/>
</dbReference>
<evidence type="ECO:0000313" key="12">
    <source>
        <dbReference type="Proteomes" id="UP000243515"/>
    </source>
</evidence>
<feature type="domain" description="Helicase ATP-binding" evidence="9">
    <location>
        <begin position="551"/>
        <end position="740"/>
    </location>
</feature>
<feature type="region of interest" description="Disordered" evidence="7">
    <location>
        <begin position="158"/>
        <end position="193"/>
    </location>
</feature>
<dbReference type="PANTHER" id="PTHR45626:SF16">
    <property type="entry name" value="ATP-DEPENDENT HELICASE ULS1"/>
    <property type="match status" value="1"/>
</dbReference>
<name>A0A232LTV0_9EURO</name>
<evidence type="ECO:0000256" key="6">
    <source>
        <dbReference type="PROSITE-ProRule" id="PRU00175"/>
    </source>
</evidence>
<evidence type="ECO:0000259" key="8">
    <source>
        <dbReference type="PROSITE" id="PS50089"/>
    </source>
</evidence>
<dbReference type="Gene3D" id="3.30.40.10">
    <property type="entry name" value="Zinc/RING finger domain, C3HC4 (zinc finger)"/>
    <property type="match status" value="1"/>
</dbReference>
<feature type="domain" description="Helicase C-terminal" evidence="10">
    <location>
        <begin position="1082"/>
        <end position="1248"/>
    </location>
</feature>
<dbReference type="CDD" id="cd18793">
    <property type="entry name" value="SF2_C_SNF"/>
    <property type="match status" value="1"/>
</dbReference>